<keyword evidence="3" id="KW-1185">Reference proteome</keyword>
<evidence type="ECO:0000313" key="3">
    <source>
        <dbReference type="Proteomes" id="UP000033140"/>
    </source>
</evidence>
<evidence type="ECO:0000256" key="1">
    <source>
        <dbReference type="SAM" id="MobiDB-lite"/>
    </source>
</evidence>
<gene>
    <name evidence="2" type="ORF">G7K_4435-t1</name>
</gene>
<comment type="caution">
    <text evidence="2">The sequence shown here is derived from an EMBL/GenBank/DDBJ whole genome shotgun (WGS) entry which is preliminary data.</text>
</comment>
<dbReference type="AlphaFoldDB" id="A0A0E9NLL7"/>
<protein>
    <submittedName>
        <fullName evidence="2">Uncharacterized protein</fullName>
    </submittedName>
</protein>
<proteinExistence type="predicted"/>
<dbReference type="Proteomes" id="UP000033140">
    <property type="component" value="Unassembled WGS sequence"/>
</dbReference>
<accession>A0A0E9NLL7</accession>
<sequence length="142" mass="15697">MMEEPWTIQLSPIKKLPSRNKLIKLVPPKPVSKPEELPTASQVPITYAYDTLEPTTRKRTLADVIGDEQVHRIWAEPPSQAATVQSQAEMVSQKPGSTPCNAGLAAEPDDDALLNTSDFKDDFGDVKEKTITAKLSSRVVQW</sequence>
<reference evidence="2 3" key="3">
    <citation type="journal article" date="2015" name="Genome Announc.">
        <title>Draft Genome Sequence of the Archiascomycetous Yeast Saitoella complicata.</title>
        <authorList>
            <person name="Yamauchi K."/>
            <person name="Kondo S."/>
            <person name="Hamamoto M."/>
            <person name="Takahashi Y."/>
            <person name="Ogura Y."/>
            <person name="Hayashi T."/>
            <person name="Nishida H."/>
        </authorList>
    </citation>
    <scope>NUCLEOTIDE SEQUENCE [LARGE SCALE GENOMIC DNA]</scope>
    <source>
        <strain evidence="2 3">NRRL Y-17804</strain>
    </source>
</reference>
<organism evidence="2 3">
    <name type="scientific">Saitoella complicata (strain BCRC 22490 / CBS 7301 / JCM 7358 / NBRC 10748 / NRRL Y-17804)</name>
    <dbReference type="NCBI Taxonomy" id="698492"/>
    <lineage>
        <taxon>Eukaryota</taxon>
        <taxon>Fungi</taxon>
        <taxon>Dikarya</taxon>
        <taxon>Ascomycota</taxon>
        <taxon>Taphrinomycotina</taxon>
        <taxon>Taphrinomycotina incertae sedis</taxon>
        <taxon>Saitoella</taxon>
    </lineage>
</organism>
<feature type="compositionally biased region" description="Polar residues" evidence="1">
    <location>
        <begin position="80"/>
        <end position="100"/>
    </location>
</feature>
<name>A0A0E9NLL7_SAICN</name>
<evidence type="ECO:0000313" key="2">
    <source>
        <dbReference type="EMBL" id="GAO50305.1"/>
    </source>
</evidence>
<reference evidence="2 3" key="1">
    <citation type="journal article" date="2011" name="J. Gen. Appl. Microbiol.">
        <title>Draft genome sequencing of the enigmatic yeast Saitoella complicata.</title>
        <authorList>
            <person name="Nishida H."/>
            <person name="Hamamoto M."/>
            <person name="Sugiyama J."/>
        </authorList>
    </citation>
    <scope>NUCLEOTIDE SEQUENCE [LARGE SCALE GENOMIC DNA]</scope>
    <source>
        <strain evidence="2 3">NRRL Y-17804</strain>
    </source>
</reference>
<reference evidence="2 3" key="2">
    <citation type="journal article" date="2014" name="J. Gen. Appl. Microbiol.">
        <title>The early diverging ascomycetous budding yeast Saitoella complicata has three histone deacetylases belonging to the Clr6, Hos2, and Rpd3 lineages.</title>
        <authorList>
            <person name="Nishida H."/>
            <person name="Matsumoto T."/>
            <person name="Kondo S."/>
            <person name="Hamamoto M."/>
            <person name="Yoshikawa H."/>
        </authorList>
    </citation>
    <scope>NUCLEOTIDE SEQUENCE [LARGE SCALE GENOMIC DNA]</scope>
    <source>
        <strain evidence="2 3">NRRL Y-17804</strain>
    </source>
</reference>
<dbReference type="EMBL" id="BACD03000031">
    <property type="protein sequence ID" value="GAO50305.1"/>
    <property type="molecule type" value="Genomic_DNA"/>
</dbReference>
<feature type="region of interest" description="Disordered" evidence="1">
    <location>
        <begin position="76"/>
        <end position="100"/>
    </location>
</feature>